<dbReference type="SUPFAM" id="SSF69322">
    <property type="entry name" value="Tricorn protease domain 2"/>
    <property type="match status" value="1"/>
</dbReference>
<accession>A0A7V3PSU2</accession>
<organism evidence="1">
    <name type="scientific">candidate division WOR-3 bacterium</name>
    <dbReference type="NCBI Taxonomy" id="2052148"/>
    <lineage>
        <taxon>Bacteria</taxon>
        <taxon>Bacteria division WOR-3</taxon>
    </lineage>
</organism>
<dbReference type="Gene3D" id="2.130.10.10">
    <property type="entry name" value="YVTN repeat-like/Quinoprotein amine dehydrogenase"/>
    <property type="match status" value="2"/>
</dbReference>
<dbReference type="AlphaFoldDB" id="A0A7V3PSU2"/>
<protein>
    <recommendedName>
        <fullName evidence="2">WD40 repeat domain-containing protein</fullName>
    </recommendedName>
</protein>
<sequence length="470" mass="53349">MLNLLFTLCCLFYEPRSWLHYPALNEIGAITFDNHQAYISTPDGIYILNLFNQRHLRTLTRADGIHDRIRFCAFNPSARELLIAGAQNLFAFIPATGQIQHLQPPFTRINSIGISPDGAYFETEQGLFKKTGAADRYQPVNTVPTNVRWYGQKDTTPLQKYTFLTPYYLMDEELIIRPLNRAYPEERTGKLYVTCPGYGIIIYNLISGLKEKVIRLGPPTATITSIVSADHRLWFLSPNTILMLDSTGNWYQSLNPAANLTFNRTHLLFSTALLELNRQEPITNLLSFPNRTLLSTTQALYALTSEGKPELLIQFNQKVNALALVRDSVLIGTDNGLFLLTDDTLTPITDPYARFDFGVYSIASTKQTTFFGARGRILQLDENNTWSQLLIPEFDLSQPVRTMTAAPNLLFVATDFGIDIFNLKTQTWTRLDTTTGLAKLQVTALYADENYLWIAAPDIISRYEYKKQLH</sequence>
<reference evidence="1" key="1">
    <citation type="journal article" date="2020" name="mSystems">
        <title>Genome- and Community-Level Interaction Insights into Carbon Utilization and Element Cycling Functions of Hydrothermarchaeota in Hydrothermal Sediment.</title>
        <authorList>
            <person name="Zhou Z."/>
            <person name="Liu Y."/>
            <person name="Xu W."/>
            <person name="Pan J."/>
            <person name="Luo Z.H."/>
            <person name="Li M."/>
        </authorList>
    </citation>
    <scope>NUCLEOTIDE SEQUENCE [LARGE SCALE GENOMIC DNA]</scope>
    <source>
        <strain evidence="1">SpSt-914</strain>
    </source>
</reference>
<gene>
    <name evidence="1" type="ORF">ENX16_01315</name>
</gene>
<evidence type="ECO:0008006" key="2">
    <source>
        <dbReference type="Google" id="ProtNLM"/>
    </source>
</evidence>
<name>A0A7V3PSU2_UNCW3</name>
<dbReference type="InterPro" id="IPR015943">
    <property type="entry name" value="WD40/YVTN_repeat-like_dom_sf"/>
</dbReference>
<dbReference type="EMBL" id="DTMZ01000019">
    <property type="protein sequence ID" value="HGD12712.1"/>
    <property type="molecule type" value="Genomic_DNA"/>
</dbReference>
<proteinExistence type="predicted"/>
<comment type="caution">
    <text evidence="1">The sequence shown here is derived from an EMBL/GenBank/DDBJ whole genome shotgun (WGS) entry which is preliminary data.</text>
</comment>
<evidence type="ECO:0000313" key="1">
    <source>
        <dbReference type="EMBL" id="HGD12712.1"/>
    </source>
</evidence>